<comment type="caution">
    <text evidence="1">The sequence shown here is derived from an EMBL/GenBank/DDBJ whole genome shotgun (WGS) entry which is preliminary data.</text>
</comment>
<protein>
    <submittedName>
        <fullName evidence="1">Uncharacterized protein</fullName>
    </submittedName>
</protein>
<reference evidence="1" key="1">
    <citation type="journal article" date="2014" name="Front. Microbiol.">
        <title>High frequency of phylogenetically diverse reductive dehalogenase-homologous genes in deep subseafloor sedimentary metagenomes.</title>
        <authorList>
            <person name="Kawai M."/>
            <person name="Futagami T."/>
            <person name="Toyoda A."/>
            <person name="Takaki Y."/>
            <person name="Nishi S."/>
            <person name="Hori S."/>
            <person name="Arai W."/>
            <person name="Tsubouchi T."/>
            <person name="Morono Y."/>
            <person name="Uchiyama I."/>
            <person name="Ito T."/>
            <person name="Fujiyama A."/>
            <person name="Inagaki F."/>
            <person name="Takami H."/>
        </authorList>
    </citation>
    <scope>NUCLEOTIDE SEQUENCE</scope>
    <source>
        <strain evidence="1">Expedition CK06-06</strain>
    </source>
</reference>
<name>X0X8Z9_9ZZZZ</name>
<accession>X0X8Z9</accession>
<gene>
    <name evidence="1" type="ORF">S01H1_67555</name>
</gene>
<sequence length="154" mass="16378">MTGDVITESFSSGVSAQELNRVHEEIDIVLLDGVSVDIDLRDVAARDPGAGTGDDAIGQVQLFEEIVCLVVQHTDGDGELEINTVLPASPWSVIPQFAARSAVGGALRLNGVRVWFEPDTQALDTTAGGANVRFTATNGDLKFTLLVFGRHDDD</sequence>
<evidence type="ECO:0000313" key="1">
    <source>
        <dbReference type="EMBL" id="GAG39515.1"/>
    </source>
</evidence>
<dbReference type="EMBL" id="BARS01044754">
    <property type="protein sequence ID" value="GAG39515.1"/>
    <property type="molecule type" value="Genomic_DNA"/>
</dbReference>
<organism evidence="1">
    <name type="scientific">marine sediment metagenome</name>
    <dbReference type="NCBI Taxonomy" id="412755"/>
    <lineage>
        <taxon>unclassified sequences</taxon>
        <taxon>metagenomes</taxon>
        <taxon>ecological metagenomes</taxon>
    </lineage>
</organism>
<feature type="non-terminal residue" evidence="1">
    <location>
        <position position="154"/>
    </location>
</feature>
<proteinExistence type="predicted"/>
<dbReference type="AlphaFoldDB" id="X0X8Z9"/>